<dbReference type="WBParaSite" id="PSAMB.scaffold2606size22287.g18420.t1">
    <property type="protein sequence ID" value="PSAMB.scaffold2606size22287.g18420.t1"/>
    <property type="gene ID" value="PSAMB.scaffold2606size22287.g18420"/>
</dbReference>
<evidence type="ECO:0000259" key="7">
    <source>
        <dbReference type="PROSITE" id="PS50262"/>
    </source>
</evidence>
<dbReference type="InterPro" id="IPR017452">
    <property type="entry name" value="GPCR_Rhodpsn_7TM"/>
</dbReference>
<evidence type="ECO:0000256" key="2">
    <source>
        <dbReference type="ARBA" id="ARBA00022475"/>
    </source>
</evidence>
<keyword evidence="2" id="KW-1003">Cell membrane</keyword>
<comment type="subcellular location">
    <subcellularLocation>
        <location evidence="1">Cell membrane</location>
        <topology evidence="1">Multi-pass membrane protein</topology>
    </subcellularLocation>
</comment>
<evidence type="ECO:0000313" key="8">
    <source>
        <dbReference type="Proteomes" id="UP000887566"/>
    </source>
</evidence>
<evidence type="ECO:0000256" key="3">
    <source>
        <dbReference type="ARBA" id="ARBA00022692"/>
    </source>
</evidence>
<evidence type="ECO:0000313" key="9">
    <source>
        <dbReference type="WBParaSite" id="PSAMB.scaffold2606size22287.g18420.t1"/>
    </source>
</evidence>
<dbReference type="PROSITE" id="PS50262">
    <property type="entry name" value="G_PROTEIN_RECEP_F1_2"/>
    <property type="match status" value="1"/>
</dbReference>
<feature type="transmembrane region" description="Helical" evidence="6">
    <location>
        <begin position="235"/>
        <end position="254"/>
    </location>
</feature>
<dbReference type="GO" id="GO:0004930">
    <property type="term" value="F:G protein-coupled receptor activity"/>
    <property type="evidence" value="ECO:0007669"/>
    <property type="project" value="InterPro"/>
</dbReference>
<feature type="transmembrane region" description="Helical" evidence="6">
    <location>
        <begin position="51"/>
        <end position="70"/>
    </location>
</feature>
<evidence type="ECO:0000256" key="6">
    <source>
        <dbReference type="SAM" id="Phobius"/>
    </source>
</evidence>
<accession>A0A914VWC5</accession>
<reference evidence="9" key="1">
    <citation type="submission" date="2022-11" db="UniProtKB">
        <authorList>
            <consortium name="WormBaseParasite"/>
        </authorList>
    </citation>
    <scope>IDENTIFICATION</scope>
</reference>
<dbReference type="Proteomes" id="UP000887566">
    <property type="component" value="Unplaced"/>
</dbReference>
<dbReference type="GO" id="GO:0005886">
    <property type="term" value="C:plasma membrane"/>
    <property type="evidence" value="ECO:0007669"/>
    <property type="project" value="UniProtKB-SubCell"/>
</dbReference>
<dbReference type="InterPro" id="IPR000276">
    <property type="entry name" value="GPCR_Rhodpsn"/>
</dbReference>
<name>A0A914VWC5_9BILA</name>
<protein>
    <submittedName>
        <fullName evidence="9">G-protein coupled receptors family 1 profile domain-containing protein</fullName>
    </submittedName>
</protein>
<dbReference type="CDD" id="cd00637">
    <property type="entry name" value="7tm_classA_rhodopsin-like"/>
    <property type="match status" value="1"/>
</dbReference>
<feature type="domain" description="G-protein coupled receptors family 1 profile" evidence="7">
    <location>
        <begin position="31"/>
        <end position="291"/>
    </location>
</feature>
<organism evidence="8 9">
    <name type="scientific">Plectus sambesii</name>
    <dbReference type="NCBI Taxonomy" id="2011161"/>
    <lineage>
        <taxon>Eukaryota</taxon>
        <taxon>Metazoa</taxon>
        <taxon>Ecdysozoa</taxon>
        <taxon>Nematoda</taxon>
        <taxon>Chromadorea</taxon>
        <taxon>Plectida</taxon>
        <taxon>Plectina</taxon>
        <taxon>Plectoidea</taxon>
        <taxon>Plectidae</taxon>
        <taxon>Plectus</taxon>
    </lineage>
</organism>
<feature type="transmembrane region" description="Helical" evidence="6">
    <location>
        <begin position="137"/>
        <end position="163"/>
    </location>
</feature>
<dbReference type="Gene3D" id="1.20.1070.10">
    <property type="entry name" value="Rhodopsin 7-helix transmembrane proteins"/>
    <property type="match status" value="1"/>
</dbReference>
<dbReference type="PANTHER" id="PTHR22750">
    <property type="entry name" value="G-PROTEIN COUPLED RECEPTOR"/>
    <property type="match status" value="1"/>
</dbReference>
<keyword evidence="8" id="KW-1185">Reference proteome</keyword>
<sequence length="328" mass="36803">MANTTSAKWVPDVDPFALAVNATQGLVLLVMNTAIVAVILFQGMLRQQKEYIIMGGLAFTDVLVGLALFVSGIMRSILLYNGTAFILTTKWACFWTPWNIIFNWATPSASYMLLLVSIDRLYAVYRPLSYFMRTTSYAWKIFLGLMVVVGMHVLVAGTITYNSKRVPVSPSYCFPSHGVDADWYNDCISLGKLIAPLISVLLYFFIARRVRQHIVSVRGLNETDLARKMQNLRQFTITLGISSLFTAIVHVLPLTYTTFLVPVFGAPTFTTLTHIAKTSANMNPVFNIIVLVVRQKELRSGFRLMWKGKQMQPNSWTGHANKSSNAKH</sequence>
<proteinExistence type="predicted"/>
<dbReference type="Pfam" id="PF00001">
    <property type="entry name" value="7tm_1"/>
    <property type="match status" value="1"/>
</dbReference>
<feature type="transmembrane region" description="Helical" evidence="6">
    <location>
        <begin position="26"/>
        <end position="45"/>
    </location>
</feature>
<evidence type="ECO:0000256" key="1">
    <source>
        <dbReference type="ARBA" id="ARBA00004651"/>
    </source>
</evidence>
<keyword evidence="4 6" id="KW-1133">Transmembrane helix</keyword>
<evidence type="ECO:0000256" key="4">
    <source>
        <dbReference type="ARBA" id="ARBA00022989"/>
    </source>
</evidence>
<feature type="transmembrane region" description="Helical" evidence="6">
    <location>
        <begin position="274"/>
        <end position="293"/>
    </location>
</feature>
<evidence type="ECO:0000256" key="5">
    <source>
        <dbReference type="ARBA" id="ARBA00023136"/>
    </source>
</evidence>
<feature type="transmembrane region" description="Helical" evidence="6">
    <location>
        <begin position="183"/>
        <end position="206"/>
    </location>
</feature>
<keyword evidence="3 6" id="KW-0812">Transmembrane</keyword>
<feature type="transmembrane region" description="Helical" evidence="6">
    <location>
        <begin position="104"/>
        <end position="125"/>
    </location>
</feature>
<dbReference type="AlphaFoldDB" id="A0A914VWC5"/>
<keyword evidence="5 6" id="KW-0472">Membrane</keyword>
<dbReference type="SUPFAM" id="SSF81321">
    <property type="entry name" value="Family A G protein-coupled receptor-like"/>
    <property type="match status" value="1"/>
</dbReference>